<dbReference type="EMBL" id="JARKHS020000279">
    <property type="protein sequence ID" value="KAK8788984.1"/>
    <property type="molecule type" value="Genomic_DNA"/>
</dbReference>
<protein>
    <recommendedName>
        <fullName evidence="3">Peptidase M13 N-terminal domain-containing protein</fullName>
    </recommendedName>
</protein>
<evidence type="ECO:0000313" key="5">
    <source>
        <dbReference type="Proteomes" id="UP001321473"/>
    </source>
</evidence>
<keyword evidence="2" id="KW-0812">Transmembrane</keyword>
<dbReference type="InterPro" id="IPR008753">
    <property type="entry name" value="Peptidase_M13_N"/>
</dbReference>
<evidence type="ECO:0000256" key="1">
    <source>
        <dbReference type="ARBA" id="ARBA00007357"/>
    </source>
</evidence>
<dbReference type="Pfam" id="PF05649">
    <property type="entry name" value="Peptidase_M13_N"/>
    <property type="match status" value="1"/>
</dbReference>
<dbReference type="AlphaFoldDB" id="A0AAQ4FP16"/>
<dbReference type="PANTHER" id="PTHR11733:SF241">
    <property type="entry name" value="GH26575P-RELATED"/>
    <property type="match status" value="1"/>
</dbReference>
<dbReference type="SUPFAM" id="SSF55486">
    <property type="entry name" value="Metalloproteases ('zincins'), catalytic domain"/>
    <property type="match status" value="1"/>
</dbReference>
<dbReference type="InterPro" id="IPR000718">
    <property type="entry name" value="Peptidase_M13"/>
</dbReference>
<accession>A0AAQ4FP16</accession>
<evidence type="ECO:0000256" key="2">
    <source>
        <dbReference type="SAM" id="Phobius"/>
    </source>
</evidence>
<dbReference type="GO" id="GO:0005886">
    <property type="term" value="C:plasma membrane"/>
    <property type="evidence" value="ECO:0007669"/>
    <property type="project" value="TreeGrafter"/>
</dbReference>
<dbReference type="PANTHER" id="PTHR11733">
    <property type="entry name" value="ZINC METALLOPROTEASE FAMILY M13 NEPRILYSIN-RELATED"/>
    <property type="match status" value="1"/>
</dbReference>
<name>A0AAQ4FP16_AMBAM</name>
<dbReference type="GO" id="GO:0016485">
    <property type="term" value="P:protein processing"/>
    <property type="evidence" value="ECO:0007669"/>
    <property type="project" value="TreeGrafter"/>
</dbReference>
<keyword evidence="2" id="KW-0472">Membrane</keyword>
<feature type="transmembrane region" description="Helical" evidence="2">
    <location>
        <begin position="29"/>
        <end position="51"/>
    </location>
</feature>
<dbReference type="PROSITE" id="PS51885">
    <property type="entry name" value="NEPRILYSIN"/>
    <property type="match status" value="1"/>
</dbReference>
<keyword evidence="5" id="KW-1185">Reference proteome</keyword>
<feature type="domain" description="Peptidase M13 N-terminal" evidence="3">
    <location>
        <begin position="84"/>
        <end position="432"/>
    </location>
</feature>
<evidence type="ECO:0000259" key="3">
    <source>
        <dbReference type="Pfam" id="PF05649"/>
    </source>
</evidence>
<keyword evidence="2" id="KW-1133">Transmembrane helix</keyword>
<dbReference type="Gene3D" id="3.40.390.10">
    <property type="entry name" value="Collagenase (Catalytic Domain)"/>
    <property type="match status" value="2"/>
</dbReference>
<organism evidence="4 5">
    <name type="scientific">Amblyomma americanum</name>
    <name type="common">Lone star tick</name>
    <dbReference type="NCBI Taxonomy" id="6943"/>
    <lineage>
        <taxon>Eukaryota</taxon>
        <taxon>Metazoa</taxon>
        <taxon>Ecdysozoa</taxon>
        <taxon>Arthropoda</taxon>
        <taxon>Chelicerata</taxon>
        <taxon>Arachnida</taxon>
        <taxon>Acari</taxon>
        <taxon>Parasitiformes</taxon>
        <taxon>Ixodida</taxon>
        <taxon>Ixodoidea</taxon>
        <taxon>Ixodidae</taxon>
        <taxon>Amblyomminae</taxon>
        <taxon>Amblyomma</taxon>
    </lineage>
</organism>
<reference evidence="4 5" key="1">
    <citation type="journal article" date="2023" name="Arcadia Sci">
        <title>De novo assembly of a long-read Amblyomma americanum tick genome.</title>
        <authorList>
            <person name="Chou S."/>
            <person name="Poskanzer K.E."/>
            <person name="Rollins M."/>
            <person name="Thuy-Boun P.S."/>
        </authorList>
    </citation>
    <scope>NUCLEOTIDE SEQUENCE [LARGE SCALE GENOMIC DNA]</scope>
    <source>
        <strain evidence="4">F_SG_1</strain>
        <tissue evidence="4">Salivary glands</tissue>
    </source>
</reference>
<sequence length="676" mass="75983">MAVQTPMSKRRLSEHSSVPQHPLVPLCNFLVSAMCVTAVVAVLFWILVAYLDRHSKHPTATCTSHACREYAHHLLASLNRSVDPCHSFTHFVCDGWRKRHMFGVHERTFGAATERITRIVRTIDVPRSGQNTLERAAMLFRTCTALLSSRKGETAGVKAALRDAGVTWPHRPLPTDRRDLVRMMLHCDYALGWSAVFRVDYEEHGNETKAYVLTDSAFNFIVRKHHERGSQPRRLHYFTVLRDSFRDTDESGAAGDDNLVTFEDTLALESKMLEPLLAELLTTAPRPSTVPAEVVYNAAANLSMQRWTDALEREGVKVQQRLSFHTLHLPFFATFVDLWVLHGEQEMFAFVSWCMVQVAALFANADLIENFYGHKQRATIFHNAFCLGRAYIGAGKPLLTSYAHEVLPKSTRSRAESLTLAVRAAFHRRLSNWPDYNDSVGVFRLWDSNWMAFSIFEPTPKTKFDVIVGEMGGSFLQNWRNAWLSRTGFRNVDIKVAITAIETLAFSADVDYRKDFVLLPYAFTFPYYDADALPAINYGGFGSKVALAAAERFYSSYFSSGAGGASIGEFRLCLTNDSFGADRDDEASFAAEVVSLGSLVDAYRNTSDNRRLEILERLTGEQLLFIASCYTKCTGSYYPVSESACDAALRHVPEFAQAFSCAPGTPMNPDRRCKLF</sequence>
<dbReference type="Proteomes" id="UP001321473">
    <property type="component" value="Unassembled WGS sequence"/>
</dbReference>
<dbReference type="InterPro" id="IPR024079">
    <property type="entry name" value="MetalloPept_cat_dom_sf"/>
</dbReference>
<dbReference type="GO" id="GO:0004222">
    <property type="term" value="F:metalloendopeptidase activity"/>
    <property type="evidence" value="ECO:0007669"/>
    <property type="project" value="InterPro"/>
</dbReference>
<dbReference type="Gene3D" id="1.10.1380.10">
    <property type="entry name" value="Neutral endopeptidase , domain2"/>
    <property type="match status" value="1"/>
</dbReference>
<gene>
    <name evidence="4" type="ORF">V5799_021240</name>
</gene>
<dbReference type="InterPro" id="IPR042089">
    <property type="entry name" value="Peptidase_M13_dom_2"/>
</dbReference>
<comment type="similarity">
    <text evidence="1">Belongs to the peptidase M13 family.</text>
</comment>
<evidence type="ECO:0000313" key="4">
    <source>
        <dbReference type="EMBL" id="KAK8788984.1"/>
    </source>
</evidence>
<proteinExistence type="inferred from homology"/>
<comment type="caution">
    <text evidence="4">The sequence shown here is derived from an EMBL/GenBank/DDBJ whole genome shotgun (WGS) entry which is preliminary data.</text>
</comment>